<dbReference type="AlphaFoldDB" id="A0A839HGV9"/>
<dbReference type="EMBL" id="JABVCQ010000007">
    <property type="protein sequence ID" value="MBB1125502.1"/>
    <property type="molecule type" value="Genomic_DNA"/>
</dbReference>
<protein>
    <submittedName>
        <fullName evidence="2">PD-(D/E)XK nuclease-like domain-containing protein</fullName>
    </submittedName>
</protein>
<dbReference type="Pfam" id="PF12684">
    <property type="entry name" value="DUF3799"/>
    <property type="match status" value="1"/>
</dbReference>
<dbReference type="Proteomes" id="UP000548632">
    <property type="component" value="Unassembled WGS sequence"/>
</dbReference>
<dbReference type="Gene3D" id="3.90.320.10">
    <property type="match status" value="1"/>
</dbReference>
<keyword evidence="3" id="KW-1185">Reference proteome</keyword>
<comment type="caution">
    <text evidence="2">The sequence shown here is derived from an EMBL/GenBank/DDBJ whole genome shotgun (WGS) entry which is preliminary data.</text>
</comment>
<gene>
    <name evidence="2" type="ORF">HUK38_04560</name>
</gene>
<dbReference type="InterPro" id="IPR024432">
    <property type="entry name" value="Put_RecE_PDDEXK-like_dom"/>
</dbReference>
<feature type="domain" description="Putative exodeoxyribonuclease 8 PDDEXK-like" evidence="1">
    <location>
        <begin position="29"/>
        <end position="255"/>
    </location>
</feature>
<accession>A0A839HGV9</accession>
<evidence type="ECO:0000259" key="1">
    <source>
        <dbReference type="Pfam" id="PF12684"/>
    </source>
</evidence>
<dbReference type="InterPro" id="IPR011604">
    <property type="entry name" value="PDDEXK-like_dom_sf"/>
</dbReference>
<reference evidence="2 3" key="1">
    <citation type="journal article" date="2020" name="Arch. Microbiol.">
        <title>The genome sequence of the giant phototrophic gammaproteobacterium Thiospirillum jenense gives insight into its physiological properties and phylogenetic relationships.</title>
        <authorList>
            <person name="Imhoff J.F."/>
            <person name="Meyer T.E."/>
            <person name="Kyndt J.A."/>
        </authorList>
    </citation>
    <scope>NUCLEOTIDE SEQUENCE [LARGE SCALE GENOMIC DNA]</scope>
    <source>
        <strain evidence="2 3">DSM 216</strain>
    </source>
</reference>
<dbReference type="RefSeq" id="WP_182582915.1">
    <property type="nucleotide sequence ID" value="NZ_JABVCQ010000007.1"/>
</dbReference>
<organism evidence="2 3">
    <name type="scientific">Thiospirillum jenense</name>
    <dbReference type="NCBI Taxonomy" id="1653858"/>
    <lineage>
        <taxon>Bacteria</taxon>
        <taxon>Pseudomonadati</taxon>
        <taxon>Pseudomonadota</taxon>
        <taxon>Gammaproteobacteria</taxon>
        <taxon>Chromatiales</taxon>
        <taxon>Chromatiaceae</taxon>
        <taxon>Thiospirillum</taxon>
    </lineage>
</organism>
<name>A0A839HGV9_9GAMM</name>
<sequence length="268" mass="30433">MQLSRHYRECLFVMNDYRAIDAVNVHSLMLFERSPAHYMYGKTHPNESTPAKQLGTLIHLAVLELPEYNRRVVVAPAIDKRTKEGKALFSAFNDSLLPDSLVVTQAQHEIVSDIRTELNKNTYAQILLNSGESEVTLTWTDDDTGLRCKARPDWLCNNLDVIVDLKTANDASAASFAKSAAKYKYHMQAAFYLDALKACGLGDRAFIHIVTETEPPYGVALYQLDDDAIERGRERYKTAMRKLKHCMKTKDFPSYPMEIQPLSLPPWC</sequence>
<evidence type="ECO:0000313" key="3">
    <source>
        <dbReference type="Proteomes" id="UP000548632"/>
    </source>
</evidence>
<evidence type="ECO:0000313" key="2">
    <source>
        <dbReference type="EMBL" id="MBB1125502.1"/>
    </source>
</evidence>
<proteinExistence type="predicted"/>